<keyword evidence="2" id="KW-1185">Reference proteome</keyword>
<feature type="non-terminal residue" evidence="1">
    <location>
        <position position="1"/>
    </location>
</feature>
<dbReference type="Proteomes" id="UP000242427">
    <property type="component" value="Unassembled WGS sequence"/>
</dbReference>
<sequence>RVGRRVFARHAHGLGRLLRALDGAAPPGGGSGAVPPEVAEAASLVLLGTTTREHVSGLEFRPAR</sequence>
<dbReference type="EMBL" id="PXWG01000158">
    <property type="protein sequence ID" value="PSJ24808.1"/>
    <property type="molecule type" value="Genomic_DNA"/>
</dbReference>
<protein>
    <submittedName>
        <fullName evidence="1">Uncharacterized protein</fullName>
    </submittedName>
</protein>
<reference evidence="1 2" key="1">
    <citation type="submission" date="2018-03" db="EMBL/GenBank/DDBJ databases">
        <title>Chitinolytic properties of Streptosporangium nondiastaticum TBG75A20.</title>
        <authorList>
            <person name="Gayathri V."/>
            <person name="Shiburaj S."/>
        </authorList>
    </citation>
    <scope>NUCLEOTIDE SEQUENCE [LARGE SCALE GENOMIC DNA]</scope>
    <source>
        <strain evidence="1 2">TBG75A20</strain>
    </source>
</reference>
<organism evidence="1 2">
    <name type="scientific">Streptosporangium nondiastaticum</name>
    <dbReference type="NCBI Taxonomy" id="35764"/>
    <lineage>
        <taxon>Bacteria</taxon>
        <taxon>Bacillati</taxon>
        <taxon>Actinomycetota</taxon>
        <taxon>Actinomycetes</taxon>
        <taxon>Streptosporangiales</taxon>
        <taxon>Streptosporangiaceae</taxon>
        <taxon>Streptosporangium</taxon>
    </lineage>
</organism>
<dbReference type="RefSeq" id="WP_223268418.1">
    <property type="nucleotide sequence ID" value="NZ_PXWG01000158.1"/>
</dbReference>
<comment type="caution">
    <text evidence="1">The sequence shown here is derived from an EMBL/GenBank/DDBJ whole genome shotgun (WGS) entry which is preliminary data.</text>
</comment>
<accession>A0A9X7JJK4</accession>
<dbReference type="AlphaFoldDB" id="A0A9X7JJK4"/>
<proteinExistence type="predicted"/>
<name>A0A9X7JJK4_9ACTN</name>
<evidence type="ECO:0000313" key="2">
    <source>
        <dbReference type="Proteomes" id="UP000242427"/>
    </source>
</evidence>
<gene>
    <name evidence="1" type="ORF">B7P34_31380</name>
</gene>
<evidence type="ECO:0000313" key="1">
    <source>
        <dbReference type="EMBL" id="PSJ24808.1"/>
    </source>
</evidence>